<organism evidence="2">
    <name type="scientific">Streptomyces sp. NBC_00093</name>
    <dbReference type="NCBI Taxonomy" id="2975649"/>
    <lineage>
        <taxon>Bacteria</taxon>
        <taxon>Bacillati</taxon>
        <taxon>Actinomycetota</taxon>
        <taxon>Actinomycetes</taxon>
        <taxon>Kitasatosporales</taxon>
        <taxon>Streptomycetaceae</taxon>
        <taxon>Streptomyces</taxon>
    </lineage>
</organism>
<dbReference type="AlphaFoldDB" id="A0AAU2ADC3"/>
<protein>
    <submittedName>
        <fullName evidence="2">Uncharacterized protein</fullName>
    </submittedName>
</protein>
<evidence type="ECO:0000313" key="2">
    <source>
        <dbReference type="EMBL" id="WTT22709.1"/>
    </source>
</evidence>
<evidence type="ECO:0000256" key="1">
    <source>
        <dbReference type="SAM" id="MobiDB-lite"/>
    </source>
</evidence>
<sequence length="77" mass="8203">MSPVFPAAGLFVRLTDATLLLADHGRHHGLQQAAHAAGEPEETGRLFLLPHGHPTRPLTPEQASALAPVPSRRPDTT</sequence>
<name>A0AAU2ADC3_9ACTN</name>
<dbReference type="EMBL" id="CP108222">
    <property type="protein sequence ID" value="WTT22709.1"/>
    <property type="molecule type" value="Genomic_DNA"/>
</dbReference>
<feature type="region of interest" description="Disordered" evidence="1">
    <location>
        <begin position="50"/>
        <end position="77"/>
    </location>
</feature>
<gene>
    <name evidence="2" type="ORF">OHA22_47810</name>
</gene>
<proteinExistence type="predicted"/>
<reference evidence="2" key="1">
    <citation type="submission" date="2022-10" db="EMBL/GenBank/DDBJ databases">
        <title>The complete genomes of actinobacterial strains from the NBC collection.</title>
        <authorList>
            <person name="Joergensen T.S."/>
            <person name="Alvarez Arevalo M."/>
            <person name="Sterndorff E.B."/>
            <person name="Faurdal D."/>
            <person name="Vuksanovic O."/>
            <person name="Mourched A.-S."/>
            <person name="Charusanti P."/>
            <person name="Shaw S."/>
            <person name="Blin K."/>
            <person name="Weber T."/>
        </authorList>
    </citation>
    <scope>NUCLEOTIDE SEQUENCE</scope>
    <source>
        <strain evidence="2">NBC_00093</strain>
    </source>
</reference>
<accession>A0AAU2ADC3</accession>